<keyword evidence="3 5" id="KW-0129">CBS domain</keyword>
<dbReference type="PROSITE" id="PS51464">
    <property type="entry name" value="SIS"/>
    <property type="match status" value="1"/>
</dbReference>
<protein>
    <recommendedName>
        <fullName evidence="4">Arabinose 5-phosphate isomerase</fullName>
        <shortName evidence="4">API</shortName>
        <ecNumber evidence="4">5.3.1.13</ecNumber>
    </recommendedName>
</protein>
<dbReference type="InterPro" id="IPR046342">
    <property type="entry name" value="CBS_dom_sf"/>
</dbReference>
<dbReference type="SMART" id="SM00116">
    <property type="entry name" value="CBS"/>
    <property type="match status" value="2"/>
</dbReference>
<dbReference type="PROSITE" id="PS51371">
    <property type="entry name" value="CBS"/>
    <property type="match status" value="2"/>
</dbReference>
<evidence type="ECO:0000313" key="9">
    <source>
        <dbReference type="Proteomes" id="UP001652504"/>
    </source>
</evidence>
<evidence type="ECO:0000256" key="4">
    <source>
        <dbReference type="PIRNR" id="PIRNR004692"/>
    </source>
</evidence>
<evidence type="ECO:0000256" key="2">
    <source>
        <dbReference type="ARBA" id="ARBA00022737"/>
    </source>
</evidence>
<organism evidence="8 9">
    <name type="scientific">Fluctibacter corallii</name>
    <dbReference type="NCBI Taxonomy" id="2984329"/>
    <lineage>
        <taxon>Bacteria</taxon>
        <taxon>Pseudomonadati</taxon>
        <taxon>Pseudomonadota</taxon>
        <taxon>Gammaproteobacteria</taxon>
        <taxon>Alteromonadales</taxon>
        <taxon>Alteromonadaceae</taxon>
        <taxon>Fluctibacter</taxon>
    </lineage>
</organism>
<evidence type="ECO:0000256" key="3">
    <source>
        <dbReference type="ARBA" id="ARBA00023122"/>
    </source>
</evidence>
<dbReference type="EC" id="5.3.1.13" evidence="4"/>
<dbReference type="CDD" id="cd04604">
    <property type="entry name" value="CBS_pair_SIS_assoc"/>
    <property type="match status" value="1"/>
</dbReference>
<dbReference type="InterPro" id="IPR035474">
    <property type="entry name" value="SIS_Kpsf"/>
</dbReference>
<keyword evidence="4 8" id="KW-0413">Isomerase</keyword>
<evidence type="ECO:0000259" key="6">
    <source>
        <dbReference type="PROSITE" id="PS51371"/>
    </source>
</evidence>
<dbReference type="InterPro" id="IPR004800">
    <property type="entry name" value="KdsD/KpsF-type"/>
</dbReference>
<feature type="domain" description="CBS" evidence="6">
    <location>
        <begin position="203"/>
        <end position="261"/>
    </location>
</feature>
<sequence length="322" mass="34424">MITNYTQSALNVLDIEQRAIQHIKQFIDDNFTRACQLIQERKGKVIVTGMGKSGHIGKKVAATLASTGTPSFFMHPGEANHGDLGMLEANDVILAMSNSGETEEVIGLLPVIKRLDVPMIAFTGNPKSTLAIHANVHVCIAVEEEACPLGLAPTASTTATLAMGDALAVALLEANGFTSDDFALSHPGGSLGRKLLLKLSDIMFTGDQLPLVRPTETISDVLLEISQKGLGMAGIIDDKGKLLGIFTDGDLRRILDLKIDIHHTQVQTVMTKRSITGSPDMLAVEALNIMEDKKINSMFAIDNKGKPVGALNMHLLLRAGVV</sequence>
<reference evidence="8 9" key="1">
    <citation type="submission" date="2022-10" db="EMBL/GenBank/DDBJ databases">
        <title>Aestuariibacter sp. AA17 isolated from Montipora capitata coral fragment.</title>
        <authorList>
            <person name="Emsley S.A."/>
            <person name="Pfannmuller K.M."/>
            <person name="Loughran R.M."/>
            <person name="Shlafstein M."/>
            <person name="Papke E."/>
            <person name="Saw J.H."/>
            <person name="Ushijima B."/>
            <person name="Videau P."/>
        </authorList>
    </citation>
    <scope>NUCLEOTIDE SEQUENCE [LARGE SCALE GENOMIC DNA]</scope>
    <source>
        <strain evidence="8 9">AA17</strain>
    </source>
</reference>
<keyword evidence="9" id="KW-1185">Reference proteome</keyword>
<dbReference type="InterPro" id="IPR046348">
    <property type="entry name" value="SIS_dom_sf"/>
</dbReference>
<dbReference type="PANTHER" id="PTHR42745:SF1">
    <property type="entry name" value="ARABINOSE 5-PHOSPHATE ISOMERASE KDSD"/>
    <property type="match status" value="1"/>
</dbReference>
<accession>A0ABT3A4U0</accession>
<evidence type="ECO:0000256" key="1">
    <source>
        <dbReference type="ARBA" id="ARBA00008165"/>
    </source>
</evidence>
<name>A0ABT3A4U0_9ALTE</name>
<dbReference type="Pfam" id="PF00571">
    <property type="entry name" value="CBS"/>
    <property type="match status" value="2"/>
</dbReference>
<feature type="domain" description="SIS" evidence="7">
    <location>
        <begin position="34"/>
        <end position="177"/>
    </location>
</feature>
<dbReference type="Gene3D" id="3.10.580.10">
    <property type="entry name" value="CBS-domain"/>
    <property type="match status" value="1"/>
</dbReference>
<dbReference type="PIRSF" id="PIRSF004692">
    <property type="entry name" value="KdsD_KpsF"/>
    <property type="match status" value="1"/>
</dbReference>
<dbReference type="RefSeq" id="WP_263710851.1">
    <property type="nucleotide sequence ID" value="NZ_JAOWKX010000001.1"/>
</dbReference>
<dbReference type="GO" id="GO:0016853">
    <property type="term" value="F:isomerase activity"/>
    <property type="evidence" value="ECO:0007669"/>
    <property type="project" value="UniProtKB-KW"/>
</dbReference>
<dbReference type="Gene3D" id="3.40.50.10490">
    <property type="entry name" value="Glucose-6-phosphate isomerase like protein, domain 1"/>
    <property type="match status" value="1"/>
</dbReference>
<feature type="domain" description="CBS" evidence="6">
    <location>
        <begin position="270"/>
        <end position="322"/>
    </location>
</feature>
<gene>
    <name evidence="8" type="ORF">OE749_02935</name>
</gene>
<dbReference type="CDD" id="cd05014">
    <property type="entry name" value="SIS_Kpsf"/>
    <property type="match status" value="1"/>
</dbReference>
<evidence type="ECO:0000256" key="5">
    <source>
        <dbReference type="PROSITE-ProRule" id="PRU00703"/>
    </source>
</evidence>
<keyword evidence="2" id="KW-0677">Repeat</keyword>
<evidence type="ECO:0000313" key="8">
    <source>
        <dbReference type="EMBL" id="MCV2883655.1"/>
    </source>
</evidence>
<dbReference type="SUPFAM" id="SSF53697">
    <property type="entry name" value="SIS domain"/>
    <property type="match status" value="1"/>
</dbReference>
<dbReference type="InterPro" id="IPR001347">
    <property type="entry name" value="SIS_dom"/>
</dbReference>
<dbReference type="NCBIfam" id="TIGR00393">
    <property type="entry name" value="kpsF"/>
    <property type="match status" value="1"/>
</dbReference>
<dbReference type="PANTHER" id="PTHR42745">
    <property type="match status" value="1"/>
</dbReference>
<dbReference type="InterPro" id="IPR000644">
    <property type="entry name" value="CBS_dom"/>
</dbReference>
<dbReference type="Proteomes" id="UP001652504">
    <property type="component" value="Unassembled WGS sequence"/>
</dbReference>
<proteinExistence type="inferred from homology"/>
<evidence type="ECO:0000259" key="7">
    <source>
        <dbReference type="PROSITE" id="PS51464"/>
    </source>
</evidence>
<dbReference type="InterPro" id="IPR050986">
    <property type="entry name" value="GutQ/KpsF_isomerases"/>
</dbReference>
<comment type="caution">
    <text evidence="8">The sequence shown here is derived from an EMBL/GenBank/DDBJ whole genome shotgun (WGS) entry which is preliminary data.</text>
</comment>
<comment type="similarity">
    <text evidence="1 4">Belongs to the SIS family. GutQ/KpsF subfamily.</text>
</comment>
<comment type="catalytic activity">
    <reaction evidence="4">
        <text>D-arabinose 5-phosphate = D-ribulose 5-phosphate</text>
        <dbReference type="Rhea" id="RHEA:23104"/>
        <dbReference type="ChEBI" id="CHEBI:57693"/>
        <dbReference type="ChEBI" id="CHEBI:58121"/>
        <dbReference type="EC" id="5.3.1.13"/>
    </reaction>
</comment>
<dbReference type="Pfam" id="PF01380">
    <property type="entry name" value="SIS"/>
    <property type="match status" value="1"/>
</dbReference>
<dbReference type="EMBL" id="JAOWKX010000001">
    <property type="protein sequence ID" value="MCV2883655.1"/>
    <property type="molecule type" value="Genomic_DNA"/>
</dbReference>